<dbReference type="EMBL" id="JAGGLM010000027">
    <property type="protein sequence ID" value="MBP2033979.1"/>
    <property type="molecule type" value="Genomic_DNA"/>
</dbReference>
<sequence length="95" mass="11508">MITIVAKNTVNKDYIHEFIKLTSKLIEESRKENGCKMYHLYQDNNNKNILTFIEKWENEESIRIHNESIHFKKIVPKLNRIQEKDTEVNLYKEIE</sequence>
<keyword evidence="2" id="KW-0560">Oxidoreductase</keyword>
<dbReference type="GO" id="GO:0004497">
    <property type="term" value="F:monooxygenase activity"/>
    <property type="evidence" value="ECO:0007669"/>
    <property type="project" value="UniProtKB-KW"/>
</dbReference>
<dbReference type="SUPFAM" id="SSF54909">
    <property type="entry name" value="Dimeric alpha+beta barrel"/>
    <property type="match status" value="1"/>
</dbReference>
<protein>
    <submittedName>
        <fullName evidence="2">Quinol monooxygenase YgiN</fullName>
    </submittedName>
</protein>
<dbReference type="PANTHER" id="PTHR33336">
    <property type="entry name" value="QUINOL MONOOXYGENASE YGIN-RELATED"/>
    <property type="match status" value="1"/>
</dbReference>
<evidence type="ECO:0000259" key="1">
    <source>
        <dbReference type="PROSITE" id="PS51725"/>
    </source>
</evidence>
<evidence type="ECO:0000313" key="2">
    <source>
        <dbReference type="EMBL" id="MBP2033979.1"/>
    </source>
</evidence>
<dbReference type="InterPro" id="IPR011008">
    <property type="entry name" value="Dimeric_a/b-barrel"/>
</dbReference>
<keyword evidence="2" id="KW-0503">Monooxygenase</keyword>
<gene>
    <name evidence="2" type="ORF">J2Z42_002696</name>
</gene>
<keyword evidence="3" id="KW-1185">Reference proteome</keyword>
<evidence type="ECO:0000313" key="3">
    <source>
        <dbReference type="Proteomes" id="UP001519307"/>
    </source>
</evidence>
<feature type="domain" description="ABM" evidence="1">
    <location>
        <begin position="2"/>
        <end position="90"/>
    </location>
</feature>
<dbReference type="PROSITE" id="PS51725">
    <property type="entry name" value="ABM"/>
    <property type="match status" value="1"/>
</dbReference>
<dbReference type="PANTHER" id="PTHR33336:SF15">
    <property type="entry name" value="ABM DOMAIN-CONTAINING PROTEIN"/>
    <property type="match status" value="1"/>
</dbReference>
<comment type="caution">
    <text evidence="2">The sequence shown here is derived from an EMBL/GenBank/DDBJ whole genome shotgun (WGS) entry which is preliminary data.</text>
</comment>
<accession>A0ABS4KVB0</accession>
<name>A0ABS4KVB0_9CLOT</name>
<dbReference type="Proteomes" id="UP001519307">
    <property type="component" value="Unassembled WGS sequence"/>
</dbReference>
<reference evidence="2 3" key="1">
    <citation type="submission" date="2021-03" db="EMBL/GenBank/DDBJ databases">
        <title>Genomic Encyclopedia of Type Strains, Phase IV (KMG-IV): sequencing the most valuable type-strain genomes for metagenomic binning, comparative biology and taxonomic classification.</title>
        <authorList>
            <person name="Goeker M."/>
        </authorList>
    </citation>
    <scope>NUCLEOTIDE SEQUENCE [LARGE SCALE GENOMIC DNA]</scope>
    <source>
        <strain evidence="2 3">DSM 28783</strain>
    </source>
</reference>
<dbReference type="Gene3D" id="3.30.70.100">
    <property type="match status" value="1"/>
</dbReference>
<dbReference type="InterPro" id="IPR007138">
    <property type="entry name" value="ABM_dom"/>
</dbReference>
<organism evidence="2 3">
    <name type="scientific">Clostridium algifaecis</name>
    <dbReference type="NCBI Taxonomy" id="1472040"/>
    <lineage>
        <taxon>Bacteria</taxon>
        <taxon>Bacillati</taxon>
        <taxon>Bacillota</taxon>
        <taxon>Clostridia</taxon>
        <taxon>Eubacteriales</taxon>
        <taxon>Clostridiaceae</taxon>
        <taxon>Clostridium</taxon>
    </lineage>
</organism>
<dbReference type="Pfam" id="PF03992">
    <property type="entry name" value="ABM"/>
    <property type="match status" value="1"/>
</dbReference>
<dbReference type="InterPro" id="IPR050744">
    <property type="entry name" value="AI-2_Isomerase_LsrG"/>
</dbReference>
<dbReference type="RefSeq" id="WP_209703217.1">
    <property type="nucleotide sequence ID" value="NZ_JAGGLM010000027.1"/>
</dbReference>
<proteinExistence type="predicted"/>